<evidence type="ECO:0000256" key="9">
    <source>
        <dbReference type="RuleBase" id="RU004181"/>
    </source>
</evidence>
<evidence type="ECO:0000313" key="12">
    <source>
        <dbReference type="Proteomes" id="UP001193389"/>
    </source>
</evidence>
<dbReference type="PANTHER" id="PTHR33695:SF1">
    <property type="entry name" value="LIPOPROTEIN SIGNAL PEPTIDASE"/>
    <property type="match status" value="1"/>
</dbReference>
<name>A0A5K7SGI8_9BACT</name>
<keyword evidence="3" id="KW-0645">Protease</keyword>
<evidence type="ECO:0000256" key="6">
    <source>
        <dbReference type="ARBA" id="ARBA00022801"/>
    </source>
</evidence>
<dbReference type="EMBL" id="AP018694">
    <property type="protein sequence ID" value="BBE20740.1"/>
    <property type="molecule type" value="Genomic_DNA"/>
</dbReference>
<keyword evidence="11" id="KW-0449">Lipoprotein</keyword>
<dbReference type="AlphaFoldDB" id="A0A5K7SGI8"/>
<evidence type="ECO:0000256" key="1">
    <source>
        <dbReference type="ARBA" id="ARBA00006139"/>
    </source>
</evidence>
<dbReference type="GO" id="GO:0006508">
    <property type="term" value="P:proteolysis"/>
    <property type="evidence" value="ECO:0007669"/>
    <property type="project" value="UniProtKB-KW"/>
</dbReference>
<dbReference type="PANTHER" id="PTHR33695">
    <property type="entry name" value="LIPOPROTEIN SIGNAL PEPTIDASE"/>
    <property type="match status" value="1"/>
</dbReference>
<keyword evidence="12" id="KW-1185">Reference proteome</keyword>
<evidence type="ECO:0000256" key="5">
    <source>
        <dbReference type="ARBA" id="ARBA00022750"/>
    </source>
</evidence>
<dbReference type="PRINTS" id="PR00781">
    <property type="entry name" value="LIPOSIGPTASE"/>
</dbReference>
<evidence type="ECO:0000256" key="8">
    <source>
        <dbReference type="ARBA" id="ARBA00023136"/>
    </source>
</evidence>
<sequence>MIVLPLIVIGYAFYYLMKRNNLSKLLIIGISFAIGGGFGNIYDRILYGSVTDFLYFDFVLFHTGIVNMADISVTIGFFMIIYGLSINQKEFKTVTIEK</sequence>
<keyword evidence="8 10" id="KW-0472">Membrane</keyword>
<dbReference type="GO" id="GO:0004190">
    <property type="term" value="F:aspartic-type endopeptidase activity"/>
    <property type="evidence" value="ECO:0007669"/>
    <property type="project" value="UniProtKB-KW"/>
</dbReference>
<keyword evidence="2" id="KW-1003">Cell membrane</keyword>
<feature type="transmembrane region" description="Helical" evidence="10">
    <location>
        <begin position="54"/>
        <end position="82"/>
    </location>
</feature>
<dbReference type="InterPro" id="IPR001872">
    <property type="entry name" value="Peptidase_A8"/>
</dbReference>
<evidence type="ECO:0000313" key="11">
    <source>
        <dbReference type="EMBL" id="BBE20740.1"/>
    </source>
</evidence>
<keyword evidence="7 10" id="KW-1133">Transmembrane helix</keyword>
<gene>
    <name evidence="11" type="ORF">AQPE_4934</name>
</gene>
<reference evidence="11" key="1">
    <citation type="journal article" date="2020" name="Int. J. Syst. Evol. Microbiol.">
        <title>Aquipluma nitroreducens gen. nov. sp. nov., a novel facultatively anaerobic bacterium isolated from a freshwater lake.</title>
        <authorList>
            <person name="Watanabe M."/>
            <person name="Kojima H."/>
            <person name="Fukui M."/>
        </authorList>
    </citation>
    <scope>NUCLEOTIDE SEQUENCE</scope>
    <source>
        <strain evidence="11">MeG22</strain>
    </source>
</reference>
<evidence type="ECO:0000256" key="3">
    <source>
        <dbReference type="ARBA" id="ARBA00022670"/>
    </source>
</evidence>
<evidence type="ECO:0000256" key="10">
    <source>
        <dbReference type="SAM" id="Phobius"/>
    </source>
</evidence>
<evidence type="ECO:0000256" key="4">
    <source>
        <dbReference type="ARBA" id="ARBA00022692"/>
    </source>
</evidence>
<dbReference type="KEGG" id="anf:AQPE_4934"/>
<keyword evidence="5" id="KW-0064">Aspartyl protease</keyword>
<organism evidence="11 12">
    <name type="scientific">Aquipluma nitroreducens</name>
    <dbReference type="NCBI Taxonomy" id="2010828"/>
    <lineage>
        <taxon>Bacteria</taxon>
        <taxon>Pseudomonadati</taxon>
        <taxon>Bacteroidota</taxon>
        <taxon>Bacteroidia</taxon>
        <taxon>Marinilabiliales</taxon>
        <taxon>Prolixibacteraceae</taxon>
        <taxon>Aquipluma</taxon>
    </lineage>
</organism>
<comment type="similarity">
    <text evidence="1 9">Belongs to the peptidase A8 family.</text>
</comment>
<proteinExistence type="inferred from homology"/>
<accession>A0A5K7SGI8</accession>
<keyword evidence="6" id="KW-0378">Hydrolase</keyword>
<evidence type="ECO:0000256" key="7">
    <source>
        <dbReference type="ARBA" id="ARBA00022989"/>
    </source>
</evidence>
<dbReference type="Proteomes" id="UP001193389">
    <property type="component" value="Chromosome"/>
</dbReference>
<dbReference type="Pfam" id="PF01252">
    <property type="entry name" value="Peptidase_A8"/>
    <property type="match status" value="1"/>
</dbReference>
<keyword evidence="4 10" id="KW-0812">Transmembrane</keyword>
<feature type="transmembrane region" description="Helical" evidence="10">
    <location>
        <begin position="25"/>
        <end position="42"/>
    </location>
</feature>
<evidence type="ECO:0000256" key="2">
    <source>
        <dbReference type="ARBA" id="ARBA00022475"/>
    </source>
</evidence>
<dbReference type="GO" id="GO:0016020">
    <property type="term" value="C:membrane"/>
    <property type="evidence" value="ECO:0007669"/>
    <property type="project" value="InterPro"/>
</dbReference>
<protein>
    <submittedName>
        <fullName evidence="11">Lipoprotein signal peptidase</fullName>
    </submittedName>
</protein>